<name>A0ABT8F0W7_9BACT</name>
<organism evidence="9 10">
    <name type="scientific">Shiella aurantiaca</name>
    <dbReference type="NCBI Taxonomy" id="3058365"/>
    <lineage>
        <taxon>Bacteria</taxon>
        <taxon>Pseudomonadati</taxon>
        <taxon>Bacteroidota</taxon>
        <taxon>Cytophagia</taxon>
        <taxon>Cytophagales</taxon>
        <taxon>Shiellaceae</taxon>
        <taxon>Shiella</taxon>
    </lineage>
</organism>
<dbReference type="RefSeq" id="WP_320002608.1">
    <property type="nucleotide sequence ID" value="NZ_JAUHJS010000001.1"/>
</dbReference>
<evidence type="ECO:0000256" key="6">
    <source>
        <dbReference type="ARBA" id="ARBA00023136"/>
    </source>
</evidence>
<dbReference type="PANTHER" id="PTHR30336:SF0">
    <property type="entry name" value="PROTEIN SANA"/>
    <property type="match status" value="1"/>
</dbReference>
<evidence type="ECO:0000256" key="1">
    <source>
        <dbReference type="ARBA" id="ARBA00004377"/>
    </source>
</evidence>
<keyword evidence="5" id="KW-1133">Transmembrane helix</keyword>
<gene>
    <name evidence="9" type="ORF">QWY31_01150</name>
</gene>
<feature type="domain" description="DUF218" evidence="8">
    <location>
        <begin position="49"/>
        <end position="188"/>
    </location>
</feature>
<proteinExistence type="predicted"/>
<accession>A0ABT8F0W7</accession>
<evidence type="ECO:0000256" key="7">
    <source>
        <dbReference type="ARBA" id="ARBA00037355"/>
    </source>
</evidence>
<evidence type="ECO:0000256" key="5">
    <source>
        <dbReference type="ARBA" id="ARBA00022989"/>
    </source>
</evidence>
<keyword evidence="6" id="KW-0472">Membrane</keyword>
<keyword evidence="2" id="KW-1003">Cell membrane</keyword>
<sequence length="217" mass="24361">MKIVKLPFRIAYSLIVGALLLLLLSNVWVVFTTQDKVVSDIKQLPQGGVALVLGTSKRVQSGEPNPYFQFRMEAAAALYKQGVARHIILSGDNATKYYNEPQDMQNALVALGVPKEATTLDYAGLRTLDSIIRCKEIFGQDEVIIVTQKFHSYRALYISNFYQMKAVAYVAENVSMERSFQVLFREVLARPKAILDLYILGKKPSHMGEPEELSAKK</sequence>
<dbReference type="InterPro" id="IPR003848">
    <property type="entry name" value="DUF218"/>
</dbReference>
<keyword evidence="4" id="KW-0812">Transmembrane</keyword>
<keyword evidence="10" id="KW-1185">Reference proteome</keyword>
<comment type="function">
    <text evidence="7">Participates in the barrier function of the cell envelope.</text>
</comment>
<dbReference type="CDD" id="cd06259">
    <property type="entry name" value="YdcF-like"/>
    <property type="match status" value="1"/>
</dbReference>
<comment type="caution">
    <text evidence="9">The sequence shown here is derived from an EMBL/GenBank/DDBJ whole genome shotgun (WGS) entry which is preliminary data.</text>
</comment>
<evidence type="ECO:0000256" key="2">
    <source>
        <dbReference type="ARBA" id="ARBA00022475"/>
    </source>
</evidence>
<evidence type="ECO:0000259" key="8">
    <source>
        <dbReference type="Pfam" id="PF02698"/>
    </source>
</evidence>
<dbReference type="PANTHER" id="PTHR30336">
    <property type="entry name" value="INNER MEMBRANE PROTEIN, PROBABLE PERMEASE"/>
    <property type="match status" value="1"/>
</dbReference>
<reference evidence="9" key="1">
    <citation type="submission" date="2023-06" db="EMBL/GenBank/DDBJ databases">
        <title>Cytophagales bacterium Strain LB-30, isolated from soil.</title>
        <authorList>
            <person name="Liu B."/>
        </authorList>
    </citation>
    <scope>NUCLEOTIDE SEQUENCE</scope>
    <source>
        <strain evidence="9">LB-30</strain>
    </source>
</reference>
<keyword evidence="3" id="KW-0997">Cell inner membrane</keyword>
<evidence type="ECO:0000256" key="3">
    <source>
        <dbReference type="ARBA" id="ARBA00022519"/>
    </source>
</evidence>
<comment type="subcellular location">
    <subcellularLocation>
        <location evidence="1">Cell inner membrane</location>
        <topology evidence="1">Single-pass membrane protein</topology>
    </subcellularLocation>
</comment>
<dbReference type="InterPro" id="IPR051599">
    <property type="entry name" value="Cell_Envelope_Assoc"/>
</dbReference>
<evidence type="ECO:0000256" key="4">
    <source>
        <dbReference type="ARBA" id="ARBA00022692"/>
    </source>
</evidence>
<evidence type="ECO:0000313" key="9">
    <source>
        <dbReference type="EMBL" id="MDN4164082.1"/>
    </source>
</evidence>
<dbReference type="Proteomes" id="UP001168552">
    <property type="component" value="Unassembled WGS sequence"/>
</dbReference>
<dbReference type="EMBL" id="JAUHJS010000001">
    <property type="protein sequence ID" value="MDN4164082.1"/>
    <property type="molecule type" value="Genomic_DNA"/>
</dbReference>
<dbReference type="Pfam" id="PF02698">
    <property type="entry name" value="DUF218"/>
    <property type="match status" value="1"/>
</dbReference>
<protein>
    <submittedName>
        <fullName evidence="9">ElyC/SanA/YdcF family protein</fullName>
    </submittedName>
</protein>
<evidence type="ECO:0000313" key="10">
    <source>
        <dbReference type="Proteomes" id="UP001168552"/>
    </source>
</evidence>